<dbReference type="SUPFAM" id="SSF53098">
    <property type="entry name" value="Ribonuclease H-like"/>
    <property type="match status" value="1"/>
</dbReference>
<dbReference type="InterPro" id="IPR001584">
    <property type="entry name" value="Integrase_cat-core"/>
</dbReference>
<dbReference type="PANTHER" id="PTHR37984:SF15">
    <property type="entry name" value="INTEGRASE CATALYTIC DOMAIN-CONTAINING PROTEIN"/>
    <property type="match status" value="1"/>
</dbReference>
<dbReference type="PROSITE" id="PS50994">
    <property type="entry name" value="INTEGRASE"/>
    <property type="match status" value="1"/>
</dbReference>
<dbReference type="Pfam" id="PF17921">
    <property type="entry name" value="Integrase_H2C2"/>
    <property type="match status" value="1"/>
</dbReference>
<dbReference type="GO" id="GO:0015074">
    <property type="term" value="P:DNA integration"/>
    <property type="evidence" value="ECO:0007669"/>
    <property type="project" value="InterPro"/>
</dbReference>
<dbReference type="FunFam" id="3.30.420.10:FF:000032">
    <property type="entry name" value="Retrovirus-related Pol polyprotein from transposon 297-like Protein"/>
    <property type="match status" value="1"/>
</dbReference>
<dbReference type="FunFam" id="1.10.340.70:FF:000001">
    <property type="entry name" value="Retrovirus-related Pol polyprotein from transposon gypsy-like Protein"/>
    <property type="match status" value="1"/>
</dbReference>
<evidence type="ECO:0000256" key="1">
    <source>
        <dbReference type="ARBA" id="ARBA00012493"/>
    </source>
</evidence>
<dbReference type="GO" id="GO:0003676">
    <property type="term" value="F:nucleic acid binding"/>
    <property type="evidence" value="ECO:0007669"/>
    <property type="project" value="InterPro"/>
</dbReference>
<proteinExistence type="predicted"/>
<reference evidence="4" key="1">
    <citation type="submission" date="2019-12" db="UniProtKB">
        <authorList>
            <consortium name="WormBaseParasite"/>
        </authorList>
    </citation>
    <scope>IDENTIFICATION</scope>
</reference>
<dbReference type="InterPro" id="IPR041588">
    <property type="entry name" value="Integrase_H2C2"/>
</dbReference>
<dbReference type="STRING" id="70415.A0A5S6QU77"/>
<organism evidence="3 4">
    <name type="scientific">Trichuris muris</name>
    <name type="common">Mouse whipworm</name>
    <dbReference type="NCBI Taxonomy" id="70415"/>
    <lineage>
        <taxon>Eukaryota</taxon>
        <taxon>Metazoa</taxon>
        <taxon>Ecdysozoa</taxon>
        <taxon>Nematoda</taxon>
        <taxon>Enoplea</taxon>
        <taxon>Dorylaimia</taxon>
        <taxon>Trichinellida</taxon>
        <taxon>Trichuridae</taxon>
        <taxon>Trichuris</taxon>
    </lineage>
</organism>
<dbReference type="Gene3D" id="1.10.340.70">
    <property type="match status" value="1"/>
</dbReference>
<dbReference type="InterPro" id="IPR036397">
    <property type="entry name" value="RNaseH_sf"/>
</dbReference>
<evidence type="ECO:0000313" key="4">
    <source>
        <dbReference type="WBParaSite" id="TMUE_2000010683.1"/>
    </source>
</evidence>
<keyword evidence="3" id="KW-1185">Reference proteome</keyword>
<evidence type="ECO:0000313" key="3">
    <source>
        <dbReference type="Proteomes" id="UP000046395"/>
    </source>
</evidence>
<dbReference type="GO" id="GO:0003964">
    <property type="term" value="F:RNA-directed DNA polymerase activity"/>
    <property type="evidence" value="ECO:0007669"/>
    <property type="project" value="UniProtKB-EC"/>
</dbReference>
<dbReference type="WBParaSite" id="TMUE_2000010683.1">
    <property type="protein sequence ID" value="TMUE_2000010683.1"/>
    <property type="gene ID" value="WBGene00301057"/>
</dbReference>
<name>A0A5S6QU77_TRIMR</name>
<accession>A0A5S6QU77</accession>
<sequence length="254" mass="29318">MGFCGEWYDSEDGSTTLQLLVPKEMVQQVLQQSHSAVTAGHFREQKTLDRIRERFYWPGYRSDVKRYVKSYWEVIYTWEKLSVDIAGPPPVMDKGNCYILMVVDAFSKYAEAIPVPNQQAVTVTTALVQEILCRYGIPKAIHTDQGTQFESELFIRTCDQFGTEKTRTTPYHPSGNGQAERMNRTVWNMLAKTIKPNEKNWDVILPKVMMTYRATVHSSTGQTPYRMMFGRQCRKMSRGIRAQQFGGRKVMSRT</sequence>
<dbReference type="Gene3D" id="3.30.420.10">
    <property type="entry name" value="Ribonuclease H-like superfamily/Ribonuclease H"/>
    <property type="match status" value="1"/>
</dbReference>
<dbReference type="InterPro" id="IPR050951">
    <property type="entry name" value="Retrovirus_Pol_polyprotein"/>
</dbReference>
<dbReference type="Proteomes" id="UP000046395">
    <property type="component" value="Unassembled WGS sequence"/>
</dbReference>
<dbReference type="AlphaFoldDB" id="A0A5S6QU77"/>
<dbReference type="Pfam" id="PF00665">
    <property type="entry name" value="rve"/>
    <property type="match status" value="1"/>
</dbReference>
<protein>
    <recommendedName>
        <fullName evidence="1">RNA-directed DNA polymerase</fullName>
        <ecNumber evidence="1">2.7.7.49</ecNumber>
    </recommendedName>
</protein>
<evidence type="ECO:0000259" key="2">
    <source>
        <dbReference type="PROSITE" id="PS50994"/>
    </source>
</evidence>
<feature type="domain" description="Integrase catalytic" evidence="2">
    <location>
        <begin position="73"/>
        <end position="232"/>
    </location>
</feature>
<dbReference type="EC" id="2.7.7.49" evidence="1"/>
<dbReference type="PANTHER" id="PTHR37984">
    <property type="entry name" value="PROTEIN CBG26694"/>
    <property type="match status" value="1"/>
</dbReference>
<dbReference type="InterPro" id="IPR012337">
    <property type="entry name" value="RNaseH-like_sf"/>
</dbReference>